<gene>
    <name evidence="2" type="ORF">AB675_5753</name>
</gene>
<protein>
    <submittedName>
        <fullName evidence="2">JmjC domain-containing protein 7</fullName>
    </submittedName>
</protein>
<dbReference type="VEuPathDB" id="FungiDB:AB675_5753"/>
<proteinExistence type="predicted"/>
<evidence type="ECO:0000259" key="1">
    <source>
        <dbReference type="PROSITE" id="PS51184"/>
    </source>
</evidence>
<dbReference type="Pfam" id="PF13621">
    <property type="entry name" value="Cupin_8"/>
    <property type="match status" value="1"/>
</dbReference>
<dbReference type="SMART" id="SM00558">
    <property type="entry name" value="JmjC"/>
    <property type="match status" value="1"/>
</dbReference>
<dbReference type="InterPro" id="IPR003347">
    <property type="entry name" value="JmjC_dom"/>
</dbReference>
<dbReference type="SUPFAM" id="SSF51197">
    <property type="entry name" value="Clavaminate synthase-like"/>
    <property type="match status" value="1"/>
</dbReference>
<name>A0A0N1HS28_9EURO</name>
<accession>A0A0N1HS28</accession>
<comment type="caution">
    <text evidence="2">The sequence shown here is derived from an EMBL/GenBank/DDBJ whole genome shotgun (WGS) entry which is preliminary data.</text>
</comment>
<dbReference type="RefSeq" id="XP_017998766.1">
    <property type="nucleotide sequence ID" value="XM_018145992.1"/>
</dbReference>
<dbReference type="OrthoDB" id="415358at2759"/>
<dbReference type="Proteomes" id="UP000038010">
    <property type="component" value="Unassembled WGS sequence"/>
</dbReference>
<evidence type="ECO:0000313" key="3">
    <source>
        <dbReference type="Proteomes" id="UP000038010"/>
    </source>
</evidence>
<keyword evidence="3" id="KW-1185">Reference proteome</keyword>
<dbReference type="Gene3D" id="2.60.120.10">
    <property type="entry name" value="Jelly Rolls"/>
    <property type="match status" value="1"/>
</dbReference>
<dbReference type="PANTHER" id="PTHR12461">
    <property type="entry name" value="HYPOXIA-INDUCIBLE FACTOR 1 ALPHA INHIBITOR-RELATED"/>
    <property type="match status" value="1"/>
</dbReference>
<evidence type="ECO:0000313" key="2">
    <source>
        <dbReference type="EMBL" id="KPI38803.1"/>
    </source>
</evidence>
<organism evidence="2 3">
    <name type="scientific">Cyphellophora attinorum</name>
    <dbReference type="NCBI Taxonomy" id="1664694"/>
    <lineage>
        <taxon>Eukaryota</taxon>
        <taxon>Fungi</taxon>
        <taxon>Dikarya</taxon>
        <taxon>Ascomycota</taxon>
        <taxon>Pezizomycotina</taxon>
        <taxon>Eurotiomycetes</taxon>
        <taxon>Chaetothyriomycetidae</taxon>
        <taxon>Chaetothyriales</taxon>
        <taxon>Cyphellophoraceae</taxon>
        <taxon>Cyphellophora</taxon>
    </lineage>
</organism>
<dbReference type="EMBL" id="LFJN01000017">
    <property type="protein sequence ID" value="KPI38803.1"/>
    <property type="molecule type" value="Genomic_DNA"/>
</dbReference>
<dbReference type="PANTHER" id="PTHR12461:SF99">
    <property type="entry name" value="BIFUNCTIONAL PEPTIDASE AND (3S)-LYSYL HYDROXYLASE JMJD7"/>
    <property type="match status" value="1"/>
</dbReference>
<sequence length="359" mass="40087">MTTLRDDSELIWSNLKTLQDDYHDYNLPVIPALPAPTALDFSKHVVRGLPVVYDIYAGTEGSTTAGRPWRACSWTADDLQGKVKDVVEVALTPHGNADALVDLQLDDVCAAGKDEDRVFVQPASQMMKISDLLHELTPRPGDDEEVGALVRYLQSQNSNLDTPEFSILRKDLPDNFDFAAAVLGEPDARNIWIGNHRSVTSVHRDPYENLYLVLRGSKTFRLWAPVDEVSMPTRMVKTGRYVHRQGPEGDAFDVVLDDDTDAIPWVDLDPLSPDFVDPGSMRSVTVMQGQMLYLPSGWYHHVSQECGQWDDGCPAPCIAVNYWYDMDYEGERYVMRQLLGRLVAAARGQLGGSQTIACK</sequence>
<dbReference type="PROSITE" id="PS51184">
    <property type="entry name" value="JMJC"/>
    <property type="match status" value="1"/>
</dbReference>
<reference evidence="2 3" key="1">
    <citation type="submission" date="2015-06" db="EMBL/GenBank/DDBJ databases">
        <title>Draft genome of the ant-associated black yeast Phialophora attae CBS 131958.</title>
        <authorList>
            <person name="Moreno L.F."/>
            <person name="Stielow B.J."/>
            <person name="de Hoog S."/>
            <person name="Vicente V.A."/>
            <person name="Weiss V.A."/>
            <person name="de Vries M."/>
            <person name="Cruz L.M."/>
            <person name="Souza E.M."/>
        </authorList>
    </citation>
    <scope>NUCLEOTIDE SEQUENCE [LARGE SCALE GENOMIC DNA]</scope>
    <source>
        <strain evidence="2 3">CBS 131958</strain>
    </source>
</reference>
<dbReference type="GeneID" id="28737872"/>
<dbReference type="InterPro" id="IPR041667">
    <property type="entry name" value="Cupin_8"/>
</dbReference>
<feature type="domain" description="JmjC" evidence="1">
    <location>
        <begin position="151"/>
        <end position="339"/>
    </location>
</feature>
<dbReference type="AlphaFoldDB" id="A0A0N1HS28"/>
<dbReference type="STRING" id="1664694.A0A0N1HS28"/>
<dbReference type="InterPro" id="IPR014710">
    <property type="entry name" value="RmlC-like_jellyroll"/>
</dbReference>